<evidence type="ECO:0000256" key="5">
    <source>
        <dbReference type="ARBA" id="ARBA00022676"/>
    </source>
</evidence>
<keyword evidence="5 10" id="KW-0328">Glycosyltransferase</keyword>
<evidence type="ECO:0000256" key="4">
    <source>
        <dbReference type="ARBA" id="ARBA00020295"/>
    </source>
</evidence>
<organism evidence="11 12">
    <name type="scientific">Candidatus Acutalibacter pullicola</name>
    <dbReference type="NCBI Taxonomy" id="2838417"/>
    <lineage>
        <taxon>Bacteria</taxon>
        <taxon>Bacillati</taxon>
        <taxon>Bacillota</taxon>
        <taxon>Clostridia</taxon>
        <taxon>Eubacteriales</taxon>
        <taxon>Acutalibacteraceae</taxon>
        <taxon>Acutalibacter</taxon>
    </lineage>
</organism>
<evidence type="ECO:0000256" key="3">
    <source>
        <dbReference type="ARBA" id="ARBA00012560"/>
    </source>
</evidence>
<dbReference type="GO" id="GO:0004134">
    <property type="term" value="F:4-alpha-glucanotransferase activity"/>
    <property type="evidence" value="ECO:0007669"/>
    <property type="project" value="UniProtKB-EC"/>
</dbReference>
<gene>
    <name evidence="11" type="primary">malQ</name>
    <name evidence="11" type="ORF">H9710_03280</name>
</gene>
<evidence type="ECO:0000256" key="1">
    <source>
        <dbReference type="ARBA" id="ARBA00000439"/>
    </source>
</evidence>
<sequence>MARKTWLTRSAGVLLPVSSLPSKYGIGTFGQAAREWVDFLSRAKQRYWQVLPLGPTSFGDSPYQSYSAFAGSPLYIDLELLCRQGLLKKGRCKRTDWGSDPSTVDYDRVRAGREKLLRKAFSRFEDQKALQKFRRQNKAWVEDYALFMALKEKMGGRPWTQWEEGLRLRDPAVLARWKERCQEDVDYHVFTQYLFFQQWGELKAYANSKGIKIIGDAPIYVAMDSADVWAQPQLFQLDEDNVPTEVSGCPPDAFSEDGQLWGNPLYRWDVMKEDGYAWWMARIRANLSMYDVLRIDHFRGLESYYAIPYGEETARNGRWRPGPGMDFIKKINATLENAPILAEDLGLLTPAVHKLLRNSGYPGMKVLQFAFSAGEESDYLPHNLPTHCVVYTGTHDNDTTRGWWDTAAPADLQLALDYLGLEDARDGTWAFIRAALGSVAELAIVPFQDYLDLGSQARMNIPSTLGGLNWRWRCPKDAATKKLAKKMARLTTIYGRARKTGGKGNAHA</sequence>
<evidence type="ECO:0000313" key="11">
    <source>
        <dbReference type="EMBL" id="HJB97584.1"/>
    </source>
</evidence>
<keyword evidence="6 10" id="KW-0808">Transferase</keyword>
<dbReference type="NCBIfam" id="TIGR00217">
    <property type="entry name" value="malQ"/>
    <property type="match status" value="1"/>
</dbReference>
<dbReference type="Proteomes" id="UP000826793">
    <property type="component" value="Unassembled WGS sequence"/>
</dbReference>
<evidence type="ECO:0000256" key="10">
    <source>
        <dbReference type="RuleBase" id="RU361207"/>
    </source>
</evidence>
<evidence type="ECO:0000256" key="7">
    <source>
        <dbReference type="ARBA" id="ARBA00023277"/>
    </source>
</evidence>
<dbReference type="EMBL" id="DWXG01000030">
    <property type="protein sequence ID" value="HJB97584.1"/>
    <property type="molecule type" value="Genomic_DNA"/>
</dbReference>
<dbReference type="PANTHER" id="PTHR32438">
    <property type="entry name" value="4-ALPHA-GLUCANOTRANSFERASE DPE1, CHLOROPLASTIC/AMYLOPLASTIC"/>
    <property type="match status" value="1"/>
</dbReference>
<comment type="catalytic activity">
    <reaction evidence="1 10">
        <text>Transfers a segment of a (1-&gt;4)-alpha-D-glucan to a new position in an acceptor, which may be glucose or a (1-&gt;4)-alpha-D-glucan.</text>
        <dbReference type="EC" id="2.4.1.25"/>
    </reaction>
</comment>
<dbReference type="PANTHER" id="PTHR32438:SF5">
    <property type="entry name" value="4-ALPHA-GLUCANOTRANSFERASE DPE1, CHLOROPLASTIC_AMYLOPLASTIC"/>
    <property type="match status" value="1"/>
</dbReference>
<dbReference type="AlphaFoldDB" id="A0A9D2MUQ8"/>
<protein>
    <recommendedName>
        <fullName evidence="4 10">4-alpha-glucanotransferase</fullName>
        <ecNumber evidence="3 10">2.4.1.25</ecNumber>
    </recommendedName>
    <alternativeName>
        <fullName evidence="8 10">Amylomaltase</fullName>
    </alternativeName>
    <alternativeName>
        <fullName evidence="9 10">Disproportionating enzyme</fullName>
    </alternativeName>
</protein>
<proteinExistence type="inferred from homology"/>
<dbReference type="SUPFAM" id="SSF51445">
    <property type="entry name" value="(Trans)glycosidases"/>
    <property type="match status" value="1"/>
</dbReference>
<dbReference type="InterPro" id="IPR003385">
    <property type="entry name" value="Glyco_hydro_77"/>
</dbReference>
<comment type="caution">
    <text evidence="11">The sequence shown here is derived from an EMBL/GenBank/DDBJ whole genome shotgun (WGS) entry which is preliminary data.</text>
</comment>
<dbReference type="InterPro" id="IPR017853">
    <property type="entry name" value="GH"/>
</dbReference>
<keyword evidence="7 10" id="KW-0119">Carbohydrate metabolism</keyword>
<dbReference type="EC" id="2.4.1.25" evidence="3 10"/>
<evidence type="ECO:0000313" key="12">
    <source>
        <dbReference type="Proteomes" id="UP000826793"/>
    </source>
</evidence>
<evidence type="ECO:0000256" key="6">
    <source>
        <dbReference type="ARBA" id="ARBA00022679"/>
    </source>
</evidence>
<dbReference type="NCBIfam" id="NF011080">
    <property type="entry name" value="PRK14508.1-3"/>
    <property type="match status" value="1"/>
</dbReference>
<evidence type="ECO:0000256" key="2">
    <source>
        <dbReference type="ARBA" id="ARBA00005684"/>
    </source>
</evidence>
<evidence type="ECO:0000256" key="8">
    <source>
        <dbReference type="ARBA" id="ARBA00031423"/>
    </source>
</evidence>
<reference evidence="11" key="1">
    <citation type="journal article" date="2021" name="PeerJ">
        <title>Extensive microbial diversity within the chicken gut microbiome revealed by metagenomics and culture.</title>
        <authorList>
            <person name="Gilroy R."/>
            <person name="Ravi A."/>
            <person name="Getino M."/>
            <person name="Pursley I."/>
            <person name="Horton D.L."/>
            <person name="Alikhan N.F."/>
            <person name="Baker D."/>
            <person name="Gharbi K."/>
            <person name="Hall N."/>
            <person name="Watson M."/>
            <person name="Adriaenssens E.M."/>
            <person name="Foster-Nyarko E."/>
            <person name="Jarju S."/>
            <person name="Secka A."/>
            <person name="Antonio M."/>
            <person name="Oren A."/>
            <person name="Chaudhuri R.R."/>
            <person name="La Ragione R."/>
            <person name="Hildebrand F."/>
            <person name="Pallen M.J."/>
        </authorList>
    </citation>
    <scope>NUCLEOTIDE SEQUENCE</scope>
    <source>
        <strain evidence="11">CHK185-1770</strain>
    </source>
</reference>
<name>A0A9D2MUQ8_9FIRM</name>
<dbReference type="Gene3D" id="3.20.20.80">
    <property type="entry name" value="Glycosidases"/>
    <property type="match status" value="1"/>
</dbReference>
<accession>A0A9D2MUQ8</accession>
<comment type="similarity">
    <text evidence="2 10">Belongs to the disproportionating enzyme family.</text>
</comment>
<dbReference type="Pfam" id="PF02446">
    <property type="entry name" value="Glyco_hydro_77"/>
    <property type="match status" value="1"/>
</dbReference>
<evidence type="ECO:0000256" key="9">
    <source>
        <dbReference type="ARBA" id="ARBA00031501"/>
    </source>
</evidence>
<reference evidence="11" key="2">
    <citation type="submission" date="2021-04" db="EMBL/GenBank/DDBJ databases">
        <authorList>
            <person name="Gilroy R."/>
        </authorList>
    </citation>
    <scope>NUCLEOTIDE SEQUENCE</scope>
    <source>
        <strain evidence="11">CHK185-1770</strain>
    </source>
</reference>
<dbReference type="GO" id="GO:0005975">
    <property type="term" value="P:carbohydrate metabolic process"/>
    <property type="evidence" value="ECO:0007669"/>
    <property type="project" value="InterPro"/>
</dbReference>